<reference evidence="1" key="1">
    <citation type="submission" date="2014-11" db="EMBL/GenBank/DDBJ databases">
        <authorList>
            <person name="Amaro Gonzalez C."/>
        </authorList>
    </citation>
    <scope>NUCLEOTIDE SEQUENCE</scope>
</reference>
<proteinExistence type="predicted"/>
<dbReference type="EMBL" id="GBXM01016347">
    <property type="protein sequence ID" value="JAH92230.1"/>
    <property type="molecule type" value="Transcribed_RNA"/>
</dbReference>
<dbReference type="AlphaFoldDB" id="A0A0E9WRT1"/>
<protein>
    <submittedName>
        <fullName evidence="1">Uncharacterized protein</fullName>
    </submittedName>
</protein>
<reference evidence="1" key="2">
    <citation type="journal article" date="2015" name="Fish Shellfish Immunol.">
        <title>Early steps in the European eel (Anguilla anguilla)-Vibrio vulnificus interaction in the gills: Role of the RtxA13 toxin.</title>
        <authorList>
            <person name="Callol A."/>
            <person name="Pajuelo D."/>
            <person name="Ebbesson L."/>
            <person name="Teles M."/>
            <person name="MacKenzie S."/>
            <person name="Amaro C."/>
        </authorList>
    </citation>
    <scope>NUCLEOTIDE SEQUENCE</scope>
</reference>
<name>A0A0E9WRT1_ANGAN</name>
<accession>A0A0E9WRT1</accession>
<organism evidence="1">
    <name type="scientific">Anguilla anguilla</name>
    <name type="common">European freshwater eel</name>
    <name type="synonym">Muraena anguilla</name>
    <dbReference type="NCBI Taxonomy" id="7936"/>
    <lineage>
        <taxon>Eukaryota</taxon>
        <taxon>Metazoa</taxon>
        <taxon>Chordata</taxon>
        <taxon>Craniata</taxon>
        <taxon>Vertebrata</taxon>
        <taxon>Euteleostomi</taxon>
        <taxon>Actinopterygii</taxon>
        <taxon>Neopterygii</taxon>
        <taxon>Teleostei</taxon>
        <taxon>Anguilliformes</taxon>
        <taxon>Anguillidae</taxon>
        <taxon>Anguilla</taxon>
    </lineage>
</organism>
<evidence type="ECO:0000313" key="1">
    <source>
        <dbReference type="EMBL" id="JAH92230.1"/>
    </source>
</evidence>
<sequence>MAVTLSIVCKVYVQGWDIGESPLSACRPARAMPSVRFNQGKFLFTTPK</sequence>